<reference evidence="4" key="1">
    <citation type="submission" date="2022-03" db="EMBL/GenBank/DDBJ databases">
        <title>Gramella crocea sp. nov., isolated from activated sludge of a seafood processing plant.</title>
        <authorList>
            <person name="Zhang X."/>
        </authorList>
    </citation>
    <scope>NUCLEOTIDE SEQUENCE</scope>
    <source>
        <strain evidence="4">YJ019</strain>
    </source>
</reference>
<dbReference type="SUPFAM" id="SSF53474">
    <property type="entry name" value="alpha/beta-Hydrolases"/>
    <property type="match status" value="1"/>
</dbReference>
<dbReference type="InterPro" id="IPR029058">
    <property type="entry name" value="AB_hydrolase_fold"/>
</dbReference>
<accession>A0A9X1V5U4</accession>
<dbReference type="Proteomes" id="UP001139226">
    <property type="component" value="Unassembled WGS sequence"/>
</dbReference>
<sequence length="303" mass="34810">MRILLLIFLFFASIQGSAQNGKILNKIHIDLEKSTFWDQISINNEPKPEYEYLENLNFFFITYLSDSKKVKGYIVEPKKKGKYPVVIFNRGGNRNFAALNLATMIVYTSKLANEGYFIIGSNYREKDELGGSDLNDVLNLTETIKDLDKADNNLIGMFGWSRGGLMTYLALKNSNKIKTAIVGNGPADFFKTVEHLPGLENVLEECVPNYCENRNQELKKRSVVYWPEKLDKNSSLLILAGTKDKRVDFKQAEEIGEKLKAINYDYELQIFDTDHFFSNKKEELNNAVILWFNRELKTTHNNG</sequence>
<keyword evidence="5" id="KW-1185">Reference proteome</keyword>
<evidence type="ECO:0000259" key="3">
    <source>
        <dbReference type="Pfam" id="PF00326"/>
    </source>
</evidence>
<proteinExistence type="predicted"/>
<dbReference type="PANTHER" id="PTHR42776:SF27">
    <property type="entry name" value="DIPEPTIDYL PEPTIDASE FAMILY MEMBER 6"/>
    <property type="match status" value="1"/>
</dbReference>
<dbReference type="AlphaFoldDB" id="A0A9X1V5U4"/>
<evidence type="ECO:0000256" key="1">
    <source>
        <dbReference type="ARBA" id="ARBA00022801"/>
    </source>
</evidence>
<organism evidence="4 5">
    <name type="scientific">Christiangramia lutea</name>
    <dbReference type="NCBI Taxonomy" id="1607951"/>
    <lineage>
        <taxon>Bacteria</taxon>
        <taxon>Pseudomonadati</taxon>
        <taxon>Bacteroidota</taxon>
        <taxon>Flavobacteriia</taxon>
        <taxon>Flavobacteriales</taxon>
        <taxon>Flavobacteriaceae</taxon>
        <taxon>Christiangramia</taxon>
    </lineage>
</organism>
<dbReference type="GO" id="GO:0004252">
    <property type="term" value="F:serine-type endopeptidase activity"/>
    <property type="evidence" value="ECO:0007669"/>
    <property type="project" value="TreeGrafter"/>
</dbReference>
<evidence type="ECO:0000256" key="2">
    <source>
        <dbReference type="SAM" id="SignalP"/>
    </source>
</evidence>
<feature type="signal peptide" evidence="2">
    <location>
        <begin position="1"/>
        <end position="18"/>
    </location>
</feature>
<feature type="chain" id="PRO_5040828611" evidence="2">
    <location>
        <begin position="19"/>
        <end position="303"/>
    </location>
</feature>
<dbReference type="RefSeq" id="WP_240714822.1">
    <property type="nucleotide sequence ID" value="NZ_JAKVTV010000017.1"/>
</dbReference>
<gene>
    <name evidence="4" type="ORF">ML462_15920</name>
</gene>
<protein>
    <submittedName>
        <fullName evidence="4">Prolyl oligopeptidase family serine peptidase</fullName>
    </submittedName>
</protein>
<dbReference type="GO" id="GO:0006508">
    <property type="term" value="P:proteolysis"/>
    <property type="evidence" value="ECO:0007669"/>
    <property type="project" value="InterPro"/>
</dbReference>
<dbReference type="Pfam" id="PF00326">
    <property type="entry name" value="Peptidase_S9"/>
    <property type="match status" value="1"/>
</dbReference>
<name>A0A9X1V5U4_9FLAO</name>
<comment type="caution">
    <text evidence="4">The sequence shown here is derived from an EMBL/GenBank/DDBJ whole genome shotgun (WGS) entry which is preliminary data.</text>
</comment>
<dbReference type="PANTHER" id="PTHR42776">
    <property type="entry name" value="SERINE PEPTIDASE S9 FAMILY MEMBER"/>
    <property type="match status" value="1"/>
</dbReference>
<keyword evidence="1" id="KW-0378">Hydrolase</keyword>
<evidence type="ECO:0000313" key="4">
    <source>
        <dbReference type="EMBL" id="MCH4824658.1"/>
    </source>
</evidence>
<keyword evidence="2" id="KW-0732">Signal</keyword>
<evidence type="ECO:0000313" key="5">
    <source>
        <dbReference type="Proteomes" id="UP001139226"/>
    </source>
</evidence>
<dbReference type="Gene3D" id="3.40.50.1820">
    <property type="entry name" value="alpha/beta hydrolase"/>
    <property type="match status" value="1"/>
</dbReference>
<dbReference type="EMBL" id="JAKVTV010000017">
    <property type="protein sequence ID" value="MCH4824658.1"/>
    <property type="molecule type" value="Genomic_DNA"/>
</dbReference>
<dbReference type="InterPro" id="IPR001375">
    <property type="entry name" value="Peptidase_S9_cat"/>
</dbReference>
<feature type="domain" description="Peptidase S9 prolyl oligopeptidase catalytic" evidence="3">
    <location>
        <begin position="120"/>
        <end position="297"/>
    </location>
</feature>